<evidence type="ECO:0000256" key="1">
    <source>
        <dbReference type="HAMAP-Rule" id="MF_00462"/>
    </source>
</evidence>
<dbReference type="Pfam" id="PF03116">
    <property type="entry name" value="NQR2_RnfD_RnfE"/>
    <property type="match status" value="1"/>
</dbReference>
<evidence type="ECO:0000313" key="3">
    <source>
        <dbReference type="Proteomes" id="UP000297225"/>
    </source>
</evidence>
<keyword evidence="1" id="KW-1278">Translocase</keyword>
<keyword evidence="1" id="KW-0597">Phosphoprotein</keyword>
<protein>
    <recommendedName>
        <fullName evidence="1">Ion-translocating oxidoreductase complex subunit D</fullName>
        <ecNumber evidence="1">7.-.-.-</ecNumber>
    </recommendedName>
    <alternativeName>
        <fullName evidence="1">Rnf electron transport complex subunit D</fullName>
    </alternativeName>
</protein>
<feature type="transmembrane region" description="Helical" evidence="1">
    <location>
        <begin position="234"/>
        <end position="254"/>
    </location>
</feature>
<sequence length="345" mass="36557">MSNMHKLLVSPSPHIHSGDTIERNMYDVIIALIPAFGVSIYFFGLDALWVTLTSILACTLFEWVISRFLLGRKEITVLDGSAVLTGLLLALNLPSTLPLWIVVVGALVAIGIGKMSFGGLGNNIFNPAIVGRVMLLISFPVQMTSYPSPLGEKLVSAGTEAASGASPLLDATSGATPLAIAKGITKGAEGFTMDKLPELTDNLLGMVGGSMGEVSAIALLIGFAYLLIRKVITWHIPVAIIATVAIFAGIMNGVSPDVYAGPLFHILSGGLLLGAIYMATDYVTSPMSKSGMLLYGIMIGIITMLIRLFGSYPEGMSFAILFMNGIVPIINRYMQPKLFGKSKKA</sequence>
<keyword evidence="1" id="KW-0288">FMN</keyword>
<dbReference type="EC" id="7.-.-.-" evidence="1"/>
<keyword evidence="1" id="KW-0813">Transport</keyword>
<keyword evidence="1" id="KW-0285">Flavoprotein</keyword>
<keyword evidence="1" id="KW-0472">Membrane</keyword>
<name>A0A4Y8WPN2_9PORP</name>
<accession>A0A4Y8WPN2</accession>
<dbReference type="AlphaFoldDB" id="A0A4Y8WPN2"/>
<dbReference type="EMBL" id="SPNC01000129">
    <property type="protein sequence ID" value="TFH94392.1"/>
    <property type="molecule type" value="Genomic_DNA"/>
</dbReference>
<evidence type="ECO:0000313" key="2">
    <source>
        <dbReference type="EMBL" id="TFH94392.1"/>
    </source>
</evidence>
<keyword evidence="1" id="KW-1003">Cell membrane</keyword>
<dbReference type="InterPro" id="IPR011303">
    <property type="entry name" value="RnfD_bac"/>
</dbReference>
<keyword evidence="1" id="KW-0249">Electron transport</keyword>
<gene>
    <name evidence="1" type="primary">rnfD</name>
    <name evidence="2" type="ORF">E4P47_07690</name>
</gene>
<keyword evidence="1" id="KW-0812">Transmembrane</keyword>
<keyword evidence="3" id="KW-1185">Reference proteome</keyword>
<feature type="transmembrane region" description="Helical" evidence="1">
    <location>
        <begin position="25"/>
        <end position="43"/>
    </location>
</feature>
<feature type="transmembrane region" description="Helical" evidence="1">
    <location>
        <begin position="316"/>
        <end position="334"/>
    </location>
</feature>
<feature type="transmembrane region" description="Helical" evidence="1">
    <location>
        <begin position="260"/>
        <end position="280"/>
    </location>
</feature>
<keyword evidence="1" id="KW-1133">Transmembrane helix</keyword>
<dbReference type="PANTHER" id="PTHR30578:SF0">
    <property type="entry name" value="ION-TRANSLOCATING OXIDOREDUCTASE COMPLEX SUBUNIT D"/>
    <property type="match status" value="1"/>
</dbReference>
<dbReference type="GO" id="GO:0022900">
    <property type="term" value="P:electron transport chain"/>
    <property type="evidence" value="ECO:0007669"/>
    <property type="project" value="UniProtKB-UniRule"/>
</dbReference>
<proteinExistence type="inferred from homology"/>
<organism evidence="2 3">
    <name type="scientific">Porphyromonas levii</name>
    <dbReference type="NCBI Taxonomy" id="28114"/>
    <lineage>
        <taxon>Bacteria</taxon>
        <taxon>Pseudomonadati</taxon>
        <taxon>Bacteroidota</taxon>
        <taxon>Bacteroidia</taxon>
        <taxon>Bacteroidales</taxon>
        <taxon>Porphyromonadaceae</taxon>
        <taxon>Porphyromonas</taxon>
    </lineage>
</organism>
<dbReference type="NCBIfam" id="TIGR01946">
    <property type="entry name" value="rnfD"/>
    <property type="match status" value="1"/>
</dbReference>
<dbReference type="GO" id="GO:0005886">
    <property type="term" value="C:plasma membrane"/>
    <property type="evidence" value="ECO:0007669"/>
    <property type="project" value="UniProtKB-SubCell"/>
</dbReference>
<dbReference type="STRING" id="1122973.GCA_000379925_01798"/>
<comment type="cofactor">
    <cofactor evidence="1">
        <name>FMN</name>
        <dbReference type="ChEBI" id="CHEBI:58210"/>
    </cofactor>
</comment>
<dbReference type="InterPro" id="IPR004338">
    <property type="entry name" value="NqrB/RnfD"/>
</dbReference>
<dbReference type="GO" id="GO:0055085">
    <property type="term" value="P:transmembrane transport"/>
    <property type="evidence" value="ECO:0007669"/>
    <property type="project" value="InterPro"/>
</dbReference>
<feature type="transmembrane region" description="Helical" evidence="1">
    <location>
        <begin position="49"/>
        <end position="70"/>
    </location>
</feature>
<comment type="subunit">
    <text evidence="1">The complex is composed of six subunits: RnfA, RnfB, RnfC, RnfD, RnfE and RnfG.</text>
</comment>
<dbReference type="HAMAP" id="MF_00462">
    <property type="entry name" value="RsxD_RnfD"/>
    <property type="match status" value="1"/>
</dbReference>
<comment type="caution">
    <text evidence="2">The sequence shown here is derived from an EMBL/GenBank/DDBJ whole genome shotgun (WGS) entry which is preliminary data.</text>
</comment>
<feature type="transmembrane region" description="Helical" evidence="1">
    <location>
        <begin position="292"/>
        <end position="310"/>
    </location>
</feature>
<comment type="similarity">
    <text evidence="1">Belongs to the NqrB/RnfD family.</text>
</comment>
<dbReference type="Proteomes" id="UP000297225">
    <property type="component" value="Unassembled WGS sequence"/>
</dbReference>
<feature type="transmembrane region" description="Helical" evidence="1">
    <location>
        <begin position="203"/>
        <end position="227"/>
    </location>
</feature>
<feature type="transmembrane region" description="Helical" evidence="1">
    <location>
        <begin position="99"/>
        <end position="117"/>
    </location>
</feature>
<dbReference type="PANTHER" id="PTHR30578">
    <property type="entry name" value="ELECTRON TRANSPORT COMPLEX PROTEIN RNFD"/>
    <property type="match status" value="1"/>
</dbReference>
<feature type="modified residue" description="FMN phosphoryl threonine" evidence="1">
    <location>
        <position position="176"/>
    </location>
</feature>
<dbReference type="OrthoDB" id="9776359at2"/>
<comment type="subcellular location">
    <subcellularLocation>
        <location evidence="1">Cell membrane</location>
        <topology evidence="1">Multi-pass membrane protein</topology>
    </subcellularLocation>
</comment>
<reference evidence="2 3" key="1">
    <citation type="submission" date="2019-03" db="EMBL/GenBank/DDBJ databases">
        <title>Porphyromonas levii Isolated from the Uterus of Dairy Cows.</title>
        <authorList>
            <person name="Francis A.M."/>
        </authorList>
    </citation>
    <scope>NUCLEOTIDE SEQUENCE [LARGE SCALE GENOMIC DNA]</scope>
    <source>
        <strain evidence="2 3">AF5678</strain>
    </source>
</reference>
<comment type="function">
    <text evidence="1">Part of a membrane-bound complex that couples electron transfer with translocation of ions across the membrane.</text>
</comment>